<dbReference type="Proteomes" id="UP000824031">
    <property type="component" value="Unassembled WGS sequence"/>
</dbReference>
<feature type="domain" description="DUF1540" evidence="1">
    <location>
        <begin position="6"/>
        <end position="49"/>
    </location>
</feature>
<dbReference type="InterPro" id="IPR011437">
    <property type="entry name" value="DUF1540"/>
</dbReference>
<evidence type="ECO:0000259" key="1">
    <source>
        <dbReference type="Pfam" id="PF07561"/>
    </source>
</evidence>
<proteinExistence type="predicted"/>
<sequence length="52" mass="5837">MENTNVTCDVCSCAYNQNGCTCNLDAIKITEHCDSCSQGVDNPHYCQSYRKR</sequence>
<gene>
    <name evidence="2" type="ORF">H9810_08375</name>
</gene>
<dbReference type="EMBL" id="DXBO01000124">
    <property type="protein sequence ID" value="HIZ48718.1"/>
    <property type="molecule type" value="Genomic_DNA"/>
</dbReference>
<dbReference type="AlphaFoldDB" id="A0A9D2F301"/>
<reference evidence="2" key="2">
    <citation type="submission" date="2021-04" db="EMBL/GenBank/DDBJ databases">
        <authorList>
            <person name="Gilroy R."/>
        </authorList>
    </citation>
    <scope>NUCLEOTIDE SEQUENCE</scope>
    <source>
        <strain evidence="2">3436</strain>
    </source>
</reference>
<protein>
    <submittedName>
        <fullName evidence="2">DUF1540 domain-containing protein</fullName>
    </submittedName>
</protein>
<reference evidence="2" key="1">
    <citation type="journal article" date="2021" name="PeerJ">
        <title>Extensive microbial diversity within the chicken gut microbiome revealed by metagenomics and culture.</title>
        <authorList>
            <person name="Gilroy R."/>
            <person name="Ravi A."/>
            <person name="Getino M."/>
            <person name="Pursley I."/>
            <person name="Horton D.L."/>
            <person name="Alikhan N.F."/>
            <person name="Baker D."/>
            <person name="Gharbi K."/>
            <person name="Hall N."/>
            <person name="Watson M."/>
            <person name="Adriaenssens E.M."/>
            <person name="Foster-Nyarko E."/>
            <person name="Jarju S."/>
            <person name="Secka A."/>
            <person name="Antonio M."/>
            <person name="Oren A."/>
            <person name="Chaudhuri R.R."/>
            <person name="La Ragione R."/>
            <person name="Hildebrand F."/>
            <person name="Pallen M.J."/>
        </authorList>
    </citation>
    <scope>NUCLEOTIDE SEQUENCE</scope>
    <source>
        <strain evidence="2">3436</strain>
    </source>
</reference>
<comment type="caution">
    <text evidence="2">The sequence shown here is derived from an EMBL/GenBank/DDBJ whole genome shotgun (WGS) entry which is preliminary data.</text>
</comment>
<dbReference type="Pfam" id="PF07561">
    <property type="entry name" value="DUF1540"/>
    <property type="match status" value="1"/>
</dbReference>
<organism evidence="2 3">
    <name type="scientific">Candidatus Gemmiger excrementavium</name>
    <dbReference type="NCBI Taxonomy" id="2838608"/>
    <lineage>
        <taxon>Bacteria</taxon>
        <taxon>Bacillati</taxon>
        <taxon>Bacillota</taxon>
        <taxon>Clostridia</taxon>
        <taxon>Eubacteriales</taxon>
        <taxon>Gemmiger</taxon>
    </lineage>
</organism>
<accession>A0A9D2F301</accession>
<evidence type="ECO:0000313" key="2">
    <source>
        <dbReference type="EMBL" id="HIZ48718.1"/>
    </source>
</evidence>
<evidence type="ECO:0000313" key="3">
    <source>
        <dbReference type="Proteomes" id="UP000824031"/>
    </source>
</evidence>
<name>A0A9D2F301_9FIRM</name>